<dbReference type="UniPathway" id="UPA00219"/>
<feature type="transmembrane region" description="Helical" evidence="8">
    <location>
        <begin position="197"/>
        <end position="220"/>
    </location>
</feature>
<evidence type="ECO:0000256" key="6">
    <source>
        <dbReference type="ARBA" id="ARBA00022989"/>
    </source>
</evidence>
<feature type="transmembrane region" description="Helical" evidence="8">
    <location>
        <begin position="391"/>
        <end position="412"/>
    </location>
</feature>
<keyword evidence="7 8" id="KW-0472">Membrane</keyword>
<feature type="transmembrane region" description="Helical" evidence="8">
    <location>
        <begin position="322"/>
        <end position="340"/>
    </location>
</feature>
<dbReference type="GO" id="GO:0009252">
    <property type="term" value="P:peptidoglycan biosynthetic process"/>
    <property type="evidence" value="ECO:0007669"/>
    <property type="project" value="UniProtKB-UniRule"/>
</dbReference>
<evidence type="ECO:0000256" key="4">
    <source>
        <dbReference type="ARBA" id="ARBA00022960"/>
    </source>
</evidence>
<dbReference type="PANTHER" id="PTHR47019:SF1">
    <property type="entry name" value="LIPID II FLIPPASE MURJ"/>
    <property type="match status" value="1"/>
</dbReference>
<comment type="similarity">
    <text evidence="8">Belongs to the MurJ/MviN family.</text>
</comment>
<comment type="caution">
    <text evidence="9">The sequence shown here is derived from an EMBL/GenBank/DDBJ whole genome shotgun (WGS) entry which is preliminary data.</text>
</comment>
<dbReference type="Proteomes" id="UP000034738">
    <property type="component" value="Unassembled WGS sequence"/>
</dbReference>
<evidence type="ECO:0000256" key="8">
    <source>
        <dbReference type="HAMAP-Rule" id="MF_02078"/>
    </source>
</evidence>
<proteinExistence type="inferred from homology"/>
<dbReference type="Pfam" id="PF03023">
    <property type="entry name" value="MurJ"/>
    <property type="match status" value="1"/>
</dbReference>
<dbReference type="CDD" id="cd13123">
    <property type="entry name" value="MATE_MurJ_like"/>
    <property type="match status" value="1"/>
</dbReference>
<dbReference type="PANTHER" id="PTHR47019">
    <property type="entry name" value="LIPID II FLIPPASE MURJ"/>
    <property type="match status" value="1"/>
</dbReference>
<dbReference type="HAMAP" id="MF_02078">
    <property type="entry name" value="MurJ_MviN"/>
    <property type="match status" value="1"/>
</dbReference>
<evidence type="ECO:0000256" key="5">
    <source>
        <dbReference type="ARBA" id="ARBA00022984"/>
    </source>
</evidence>
<dbReference type="InterPro" id="IPR004268">
    <property type="entry name" value="MurJ"/>
</dbReference>
<dbReference type="AlphaFoldDB" id="A0A0G0K6I6"/>
<dbReference type="NCBIfam" id="TIGR01695">
    <property type="entry name" value="murJ_mviN"/>
    <property type="match status" value="1"/>
</dbReference>
<evidence type="ECO:0000256" key="7">
    <source>
        <dbReference type="ARBA" id="ARBA00023136"/>
    </source>
</evidence>
<comment type="subcellular location">
    <subcellularLocation>
        <location evidence="1 8">Cell membrane</location>
        <topology evidence="1 8">Multi-pass membrane protein</topology>
    </subcellularLocation>
</comment>
<comment type="pathway">
    <text evidence="8">Cell wall biogenesis; peptidoglycan biosynthesis.</text>
</comment>
<dbReference type="GO" id="GO:0015648">
    <property type="term" value="F:lipid-linked peptidoglycan transporter activity"/>
    <property type="evidence" value="ECO:0007669"/>
    <property type="project" value="UniProtKB-UniRule"/>
</dbReference>
<evidence type="ECO:0000313" key="9">
    <source>
        <dbReference type="EMBL" id="KKQ74447.1"/>
    </source>
</evidence>
<name>A0A0G0K6I6_9BACT</name>
<accession>A0A0G0K6I6</accession>
<feature type="transmembrane region" description="Helical" evidence="8">
    <location>
        <begin position="140"/>
        <end position="163"/>
    </location>
</feature>
<evidence type="ECO:0000256" key="1">
    <source>
        <dbReference type="ARBA" id="ARBA00004651"/>
    </source>
</evidence>
<dbReference type="GO" id="GO:0005886">
    <property type="term" value="C:plasma membrane"/>
    <property type="evidence" value="ECO:0007669"/>
    <property type="project" value="UniProtKB-SubCell"/>
</dbReference>
<protein>
    <recommendedName>
        <fullName evidence="8">Probable lipid II flippase MurJ</fullName>
    </recommendedName>
</protein>
<dbReference type="EMBL" id="LBUY01000025">
    <property type="protein sequence ID" value="KKQ74447.1"/>
    <property type="molecule type" value="Genomic_DNA"/>
</dbReference>
<evidence type="ECO:0000256" key="2">
    <source>
        <dbReference type="ARBA" id="ARBA00022475"/>
    </source>
</evidence>
<keyword evidence="3 8" id="KW-0812">Transmembrane</keyword>
<feature type="transmembrane region" description="Helical" evidence="8">
    <location>
        <begin position="20"/>
        <end position="40"/>
    </location>
</feature>
<dbReference type="GO" id="GO:0071555">
    <property type="term" value="P:cell wall organization"/>
    <property type="evidence" value="ECO:0007669"/>
    <property type="project" value="UniProtKB-KW"/>
</dbReference>
<keyword evidence="6 8" id="KW-1133">Transmembrane helix</keyword>
<keyword evidence="8" id="KW-0813">Transport</keyword>
<feature type="transmembrane region" description="Helical" evidence="8">
    <location>
        <begin position="459"/>
        <end position="476"/>
    </location>
</feature>
<evidence type="ECO:0000313" key="10">
    <source>
        <dbReference type="Proteomes" id="UP000034738"/>
    </source>
</evidence>
<evidence type="ECO:0000256" key="3">
    <source>
        <dbReference type="ARBA" id="ARBA00022692"/>
    </source>
</evidence>
<feature type="transmembrane region" description="Helical" evidence="8">
    <location>
        <begin position="508"/>
        <end position="529"/>
    </location>
</feature>
<dbReference type="GO" id="GO:0008360">
    <property type="term" value="P:regulation of cell shape"/>
    <property type="evidence" value="ECO:0007669"/>
    <property type="project" value="UniProtKB-KW"/>
</dbReference>
<keyword evidence="8" id="KW-0961">Cell wall biogenesis/degradation</keyword>
<feature type="transmembrane region" description="Helical" evidence="8">
    <location>
        <begin position="418"/>
        <end position="439"/>
    </location>
</feature>
<dbReference type="GO" id="GO:0034204">
    <property type="term" value="P:lipid translocation"/>
    <property type="evidence" value="ECO:0007669"/>
    <property type="project" value="TreeGrafter"/>
</dbReference>
<feature type="transmembrane region" description="Helical" evidence="8">
    <location>
        <begin position="66"/>
        <end position="84"/>
    </location>
</feature>
<dbReference type="PRINTS" id="PR01806">
    <property type="entry name" value="VIRFACTRMVIN"/>
</dbReference>
<feature type="transmembrane region" description="Helical" evidence="8">
    <location>
        <begin position="96"/>
        <end position="120"/>
    </location>
</feature>
<keyword evidence="4 8" id="KW-0133">Cell shape</keyword>
<dbReference type="InterPro" id="IPR051050">
    <property type="entry name" value="Lipid_II_flippase_MurJ/MviN"/>
</dbReference>
<gene>
    <name evidence="8" type="primary">murJ</name>
    <name evidence="9" type="ORF">US95_C0025G0008</name>
</gene>
<feature type="transmembrane region" description="Helical" evidence="8">
    <location>
        <begin position="170"/>
        <end position="191"/>
    </location>
</feature>
<reference evidence="9 10" key="1">
    <citation type="journal article" date="2015" name="Nature">
        <title>rRNA introns, odd ribosomes, and small enigmatic genomes across a large radiation of phyla.</title>
        <authorList>
            <person name="Brown C.T."/>
            <person name="Hug L.A."/>
            <person name="Thomas B.C."/>
            <person name="Sharon I."/>
            <person name="Castelle C.J."/>
            <person name="Singh A."/>
            <person name="Wilkins M.J."/>
            <person name="Williams K.H."/>
            <person name="Banfield J.F."/>
        </authorList>
    </citation>
    <scope>NUCLEOTIDE SEQUENCE [LARGE SCALE GENOMIC DNA]</scope>
</reference>
<organism evidence="9 10">
    <name type="scientific">Candidatus Woesebacteria bacterium GW2011_GWB1_38_5</name>
    <dbReference type="NCBI Taxonomy" id="1618568"/>
    <lineage>
        <taxon>Bacteria</taxon>
        <taxon>Candidatus Woeseibacteriota</taxon>
    </lineage>
</organism>
<comment type="function">
    <text evidence="8">Involved in peptidoglycan biosynthesis. Transports lipid-linked peptidoglycan precursors from the inner to the outer leaflet of the cytoplasmic membrane.</text>
</comment>
<feature type="transmembrane region" description="Helical" evidence="8">
    <location>
        <begin position="360"/>
        <end position="379"/>
    </location>
</feature>
<keyword evidence="2 8" id="KW-1003">Cell membrane</keyword>
<keyword evidence="5 8" id="KW-0573">Peptidoglycan synthesis</keyword>
<sequence>MLKKIFERGKKIVLEPQGSVLSAATIIMVMIIASRILGLVRQRTLAHFFTPDDLSLFFAAFRLPDLIFEVLVFGTFASAFIPVFSKSIKKGNGHAWEIAASVLNIGLLLFAFFAILMSIFADPIYSILSPGYTPMEREKIVGIARILFAAQGLFVVSYVLTGVLESLRHFLVPSLAPLFYNLGIILGTILFSKDHHLMGPTIGVVVGALSHFLVQLPVAVKLGFRFRFRIKVDDEVKTIGKLALPRLLEVGFLQISKIVELFFSSLLSKASYAYFTFGNTLQLLPVGLFGTSIAKAALPTLARDADDIEKFRKTLLSSLNQLIFLALPVSVFLIVFRVPVIRLVYGTEIFSWKATVQTGYVLSAFAVGVVFQAATSLLSRAFYAQNNTKTPVLISIISITAIVILDFIFINVFKFDVWGLAMAYTIGCIFQSTTLFFLLNKKYLKMSYKILLKPFFKSLTASATSGLVMFFILKIFDRSVWVKRLSFLTQLESTKNLPFEKFVLDTRYTVNLLILTGVVSLIGVVVYIITSAILRSDELGIFLNILKRTLVKRDITPIPQKETETLAPTPTETTN</sequence>